<dbReference type="AlphaFoldDB" id="A0A2P6P8H5"/>
<dbReference type="Gramene" id="PRQ18233">
    <property type="protein sequence ID" value="PRQ18233"/>
    <property type="gene ID" value="RchiOBHm_Chr7g0203691"/>
</dbReference>
<dbReference type="Pfam" id="PF07734">
    <property type="entry name" value="FBA_1"/>
    <property type="match status" value="1"/>
</dbReference>
<reference evidence="2 3" key="1">
    <citation type="journal article" date="2018" name="Nat. Genet.">
        <title>The Rosa genome provides new insights in the design of modern roses.</title>
        <authorList>
            <person name="Bendahmane M."/>
        </authorList>
    </citation>
    <scope>NUCLEOTIDE SEQUENCE [LARGE SCALE GENOMIC DNA]</scope>
    <source>
        <strain evidence="3">cv. Old Blush</strain>
    </source>
</reference>
<sequence length="391" mass="45257">MGNIIFISLSCYGVLSRCWDSITRRATYVGLEGALSNPSPSWDGRFDDDLIAEILSRLPVKSLVRFRCVCKSWLALISDPNFARKHISTYTSRLNLLETVNPTRSIDFEAILKDDDRVGYTVLPEAPRLWVLGSYNGLICREEDEGGDLILWNPSTRDTYKLPEQIKTRYRQFFGFGYDSTNEDYKVIVGLETEITIFTLKTGSWKIVEQSEYVGRFFGEGCLLNEALHWLEDCRSKFPIISFDLAEEKFQELPPPNICRKEVSGRLGIGKTIGNCLFLYLYGSKRHTCQTGIAFIIWVLNEYEVNESWTRVVQIPSSSLSPCHIFDYEPILVLEDDKVLINRISNRSEWNQLVLYNPKENRQKKYRRLIHDYYIMPKLYVETLVSPKTGR</sequence>
<dbReference type="InterPro" id="IPR050796">
    <property type="entry name" value="SCF_F-box_component"/>
</dbReference>
<gene>
    <name evidence="2" type="ORF">RchiOBHm_Chr7g0203691</name>
</gene>
<protein>
    <submittedName>
        <fullName evidence="2">Putative F-box domain-containing protein</fullName>
    </submittedName>
</protein>
<evidence type="ECO:0000313" key="2">
    <source>
        <dbReference type="EMBL" id="PRQ18233.1"/>
    </source>
</evidence>
<dbReference type="PANTHER" id="PTHR31672">
    <property type="entry name" value="BNACNNG10540D PROTEIN"/>
    <property type="match status" value="1"/>
</dbReference>
<dbReference type="SUPFAM" id="SSF81383">
    <property type="entry name" value="F-box domain"/>
    <property type="match status" value="1"/>
</dbReference>
<dbReference type="PANTHER" id="PTHR31672:SF10">
    <property type="entry name" value="F-BOX DOMAIN-CONTAINING PROTEIN"/>
    <property type="match status" value="1"/>
</dbReference>
<dbReference type="Pfam" id="PF00646">
    <property type="entry name" value="F-box"/>
    <property type="match status" value="1"/>
</dbReference>
<keyword evidence="3" id="KW-1185">Reference proteome</keyword>
<proteinExistence type="predicted"/>
<accession>A0A2P6P8H5</accession>
<dbReference type="STRING" id="74649.A0A2P6P8H5"/>
<organism evidence="2 3">
    <name type="scientific">Rosa chinensis</name>
    <name type="common">China rose</name>
    <dbReference type="NCBI Taxonomy" id="74649"/>
    <lineage>
        <taxon>Eukaryota</taxon>
        <taxon>Viridiplantae</taxon>
        <taxon>Streptophyta</taxon>
        <taxon>Embryophyta</taxon>
        <taxon>Tracheophyta</taxon>
        <taxon>Spermatophyta</taxon>
        <taxon>Magnoliopsida</taxon>
        <taxon>eudicotyledons</taxon>
        <taxon>Gunneridae</taxon>
        <taxon>Pentapetalae</taxon>
        <taxon>rosids</taxon>
        <taxon>fabids</taxon>
        <taxon>Rosales</taxon>
        <taxon>Rosaceae</taxon>
        <taxon>Rosoideae</taxon>
        <taxon>Rosoideae incertae sedis</taxon>
        <taxon>Rosa</taxon>
    </lineage>
</organism>
<dbReference type="InterPro" id="IPR036047">
    <property type="entry name" value="F-box-like_dom_sf"/>
</dbReference>
<dbReference type="OMA" id="YTNIVIW"/>
<dbReference type="InterPro" id="IPR001810">
    <property type="entry name" value="F-box_dom"/>
</dbReference>
<dbReference type="InterPro" id="IPR017451">
    <property type="entry name" value="F-box-assoc_interact_dom"/>
</dbReference>
<evidence type="ECO:0000313" key="3">
    <source>
        <dbReference type="Proteomes" id="UP000238479"/>
    </source>
</evidence>
<name>A0A2P6P8H5_ROSCH</name>
<comment type="caution">
    <text evidence="2">The sequence shown here is derived from an EMBL/GenBank/DDBJ whole genome shotgun (WGS) entry which is preliminary data.</text>
</comment>
<dbReference type="EMBL" id="PDCK01000045">
    <property type="protein sequence ID" value="PRQ18233.1"/>
    <property type="molecule type" value="Genomic_DNA"/>
</dbReference>
<dbReference type="Proteomes" id="UP000238479">
    <property type="component" value="Chromosome 7"/>
</dbReference>
<feature type="domain" description="F-box" evidence="1">
    <location>
        <begin position="46"/>
        <end position="86"/>
    </location>
</feature>
<dbReference type="SMART" id="SM00256">
    <property type="entry name" value="FBOX"/>
    <property type="match status" value="1"/>
</dbReference>
<dbReference type="NCBIfam" id="TIGR01640">
    <property type="entry name" value="F_box_assoc_1"/>
    <property type="match status" value="1"/>
</dbReference>
<dbReference type="CDD" id="cd22157">
    <property type="entry name" value="F-box_AtFBW1-like"/>
    <property type="match status" value="1"/>
</dbReference>
<dbReference type="Gene3D" id="1.20.1280.50">
    <property type="match status" value="1"/>
</dbReference>
<dbReference type="InterPro" id="IPR006527">
    <property type="entry name" value="F-box-assoc_dom_typ1"/>
</dbReference>
<evidence type="ECO:0000259" key="1">
    <source>
        <dbReference type="SMART" id="SM00256"/>
    </source>
</evidence>